<feature type="transmembrane region" description="Helical" evidence="1">
    <location>
        <begin position="138"/>
        <end position="160"/>
    </location>
</feature>
<feature type="transmembrane region" description="Helical" evidence="1">
    <location>
        <begin position="555"/>
        <end position="572"/>
    </location>
</feature>
<evidence type="ECO:0000313" key="3">
    <source>
        <dbReference type="EMBL" id="SVA43183.1"/>
    </source>
</evidence>
<sequence length="849" mass="92346">MQTDFETGNRKPNSVFINNILLYIALTWSLFQLYVSSPLVLEITPWMNADVVKRVHVSFAGLLAFLSYPAFKKSSRSQIPWSDWVMGFLIVISCVYLIYNQVWDSRAFEMRLGVPNSTDLLLSCVGLLLLLEATRRSLGPPLMIVALIALTYAYLGAGGYGGASLNKIVSHMWITTEGAFGIAVGVSASMVFLFVLFGALLEKAGAGNYFIRVAYSLTGHYRGGPAKAAVVSSAMTGMISGSSIANVVTTGTFTIPLMKRVGFTSEKAGAIEVASSTNGQLTPPIMGTAAFLMVEYVGVSYIEVIKHAFLPAVISYIALIYIVHLEALKAGMKGLKRTAKLNKVDKLISICSVLIVLGVLVWVLPPFFQMIKDVAGDINVLVVSLIMISSYVSLLFYVSKMPDLPTGDIIEIPEVGKTVKAGLHFLLPVILLIWLLTVERFSPETSVYWATLFMVFIVLTQKIFLGIFRGSLDFVNQLIQGLRDIKVGFINGANNMIGVGVATTAAGIIVGTVTLTGVGQLIIGWVEFIAAGNLFLILLFTAIISLILGMGLPTTANYIVVSSLMAPVIMSLGAANNVAIPLIAAHMFVFYFGILADDTPPVGLAAYAAAAISKGDPIRTGVQGFIYDIRTAVLPFLFIFNTQLLMIGIDNVFSFAIVVVSSIIAILLFAAATQGYWLVKNRWWETVVLLLVAFMLFRPGYFWDKIDPPFKDMPGAQIFQIADTMEPGESIRFVVEGETLEGIKRAYTFLLPLAYGDSGKERVNNTGLQLDDLFGDMEVAMVMPGISNDRAINKQVEAIKVAGVDSGWIITSIQAKRKTLPKQIVFIPALLLIGIVGTMQLRRRKLVNR</sequence>
<evidence type="ECO:0000256" key="1">
    <source>
        <dbReference type="SAM" id="Phobius"/>
    </source>
</evidence>
<feature type="transmembrane region" description="Helical" evidence="1">
    <location>
        <begin position="489"/>
        <end position="510"/>
    </location>
</feature>
<feature type="transmembrane region" description="Helical" evidence="1">
    <location>
        <begin position="380"/>
        <end position="398"/>
    </location>
</feature>
<dbReference type="Pfam" id="PF06808">
    <property type="entry name" value="DctM"/>
    <property type="match status" value="2"/>
</dbReference>
<feature type="transmembrane region" description="Helical" evidence="1">
    <location>
        <begin position="55"/>
        <end position="71"/>
    </location>
</feature>
<keyword evidence="1" id="KW-0812">Transmembrane</keyword>
<dbReference type="PANTHER" id="PTHR43849:SF2">
    <property type="entry name" value="BLL3936 PROTEIN"/>
    <property type="match status" value="1"/>
</dbReference>
<feature type="transmembrane region" description="Helical" evidence="1">
    <location>
        <begin position="627"/>
        <end position="646"/>
    </location>
</feature>
<feature type="transmembrane region" description="Helical" evidence="1">
    <location>
        <begin position="83"/>
        <end position="102"/>
    </location>
</feature>
<dbReference type="EMBL" id="UINC01009639">
    <property type="protein sequence ID" value="SVA43183.1"/>
    <property type="molecule type" value="Genomic_DNA"/>
</dbReference>
<feature type="transmembrane region" description="Helical" evidence="1">
    <location>
        <begin position="683"/>
        <end position="703"/>
    </location>
</feature>
<dbReference type="AlphaFoldDB" id="A0A381VUF0"/>
<feature type="transmembrane region" description="Helical" evidence="1">
    <location>
        <begin position="448"/>
        <end position="468"/>
    </location>
</feature>
<feature type="transmembrane region" description="Helical" evidence="1">
    <location>
        <begin position="522"/>
        <end position="548"/>
    </location>
</feature>
<feature type="transmembrane region" description="Helical" evidence="1">
    <location>
        <begin position="652"/>
        <end position="671"/>
    </location>
</feature>
<feature type="transmembrane region" description="Helical" evidence="1">
    <location>
        <begin position="824"/>
        <end position="841"/>
    </location>
</feature>
<feature type="transmembrane region" description="Helical" evidence="1">
    <location>
        <begin position="15"/>
        <end position="35"/>
    </location>
</feature>
<dbReference type="InterPro" id="IPR021814">
    <property type="entry name" value="DUF3394"/>
</dbReference>
<name>A0A381VUF0_9ZZZZ</name>
<feature type="domain" description="TRAP C4-dicarboxylate transport system permease DctM subunit" evidence="2">
    <location>
        <begin position="126"/>
        <end position="365"/>
    </location>
</feature>
<organism evidence="3">
    <name type="scientific">marine metagenome</name>
    <dbReference type="NCBI Taxonomy" id="408172"/>
    <lineage>
        <taxon>unclassified sequences</taxon>
        <taxon>metagenomes</taxon>
        <taxon>ecological metagenomes</taxon>
    </lineage>
</organism>
<feature type="transmembrane region" description="Helical" evidence="1">
    <location>
        <begin position="347"/>
        <end position="368"/>
    </location>
</feature>
<keyword evidence="1" id="KW-1133">Transmembrane helix</keyword>
<reference evidence="3" key="1">
    <citation type="submission" date="2018-05" db="EMBL/GenBank/DDBJ databases">
        <authorList>
            <person name="Lanie J.A."/>
            <person name="Ng W.-L."/>
            <person name="Kazmierczak K.M."/>
            <person name="Andrzejewski T.M."/>
            <person name="Davidsen T.M."/>
            <person name="Wayne K.J."/>
            <person name="Tettelin H."/>
            <person name="Glass J.I."/>
            <person name="Rusch D."/>
            <person name="Podicherti R."/>
            <person name="Tsui H.-C.T."/>
            <person name="Winkler M.E."/>
        </authorList>
    </citation>
    <scope>NUCLEOTIDE SEQUENCE</scope>
</reference>
<feature type="transmembrane region" description="Helical" evidence="1">
    <location>
        <begin position="180"/>
        <end position="201"/>
    </location>
</feature>
<dbReference type="InterPro" id="IPR010656">
    <property type="entry name" value="DctM"/>
</dbReference>
<keyword evidence="1" id="KW-0472">Membrane</keyword>
<feature type="transmembrane region" description="Helical" evidence="1">
    <location>
        <begin position="419"/>
        <end position="436"/>
    </location>
</feature>
<accession>A0A381VUF0</accession>
<dbReference type="InterPro" id="IPR011853">
    <property type="entry name" value="TRAP_DctM-Dct_fused"/>
</dbReference>
<dbReference type="Pfam" id="PF11874">
    <property type="entry name" value="DUF3394"/>
    <property type="match status" value="1"/>
</dbReference>
<dbReference type="NCBIfam" id="TIGR02123">
    <property type="entry name" value="TRAP_fused"/>
    <property type="match status" value="1"/>
</dbReference>
<feature type="domain" description="TRAP C4-dicarboxylate transport system permease DctM subunit" evidence="2">
    <location>
        <begin position="382"/>
        <end position="648"/>
    </location>
</feature>
<dbReference type="PANTHER" id="PTHR43849">
    <property type="entry name" value="BLL3936 PROTEIN"/>
    <property type="match status" value="1"/>
</dbReference>
<feature type="transmembrane region" description="Helical" evidence="1">
    <location>
        <begin position="308"/>
        <end position="327"/>
    </location>
</feature>
<protein>
    <recommendedName>
        <fullName evidence="2">TRAP C4-dicarboxylate transport system permease DctM subunit domain-containing protein</fullName>
    </recommendedName>
</protein>
<proteinExistence type="predicted"/>
<evidence type="ECO:0000259" key="2">
    <source>
        <dbReference type="Pfam" id="PF06808"/>
    </source>
</evidence>
<gene>
    <name evidence="3" type="ORF">METZ01_LOCUS96037</name>
</gene>